<organism evidence="1 2">
    <name type="scientific">Aeromicrobium halocynthiae</name>
    <dbReference type="NCBI Taxonomy" id="560557"/>
    <lineage>
        <taxon>Bacteria</taxon>
        <taxon>Bacillati</taxon>
        <taxon>Actinomycetota</taxon>
        <taxon>Actinomycetes</taxon>
        <taxon>Propionibacteriales</taxon>
        <taxon>Nocardioidaceae</taxon>
        <taxon>Aeromicrobium</taxon>
    </lineage>
</organism>
<name>A0ABN2VXH3_9ACTN</name>
<proteinExistence type="predicted"/>
<sequence>MQLTPEDAKLVTLARASRARTGAAEGAAVRDRDGRTYAAATVALPSLEMTALDLAVAMAVSSGATGLEAGAVVGEAADPSVGAVRDVAGPGVDVVVADAAGTPQRTVTT</sequence>
<gene>
    <name evidence="1" type="ORF">GCM10009821_14640</name>
</gene>
<dbReference type="RefSeq" id="WP_344326446.1">
    <property type="nucleotide sequence ID" value="NZ_BAAAPY010000004.1"/>
</dbReference>
<dbReference type="InterPro" id="IPR016193">
    <property type="entry name" value="Cytidine_deaminase-like"/>
</dbReference>
<dbReference type="Gene3D" id="3.40.140.10">
    <property type="entry name" value="Cytidine Deaminase, domain 2"/>
    <property type="match status" value="1"/>
</dbReference>
<comment type="caution">
    <text evidence="1">The sequence shown here is derived from an EMBL/GenBank/DDBJ whole genome shotgun (WGS) entry which is preliminary data.</text>
</comment>
<dbReference type="EMBL" id="BAAAPY010000004">
    <property type="protein sequence ID" value="GAA2076439.1"/>
    <property type="molecule type" value="Genomic_DNA"/>
</dbReference>
<keyword evidence="2" id="KW-1185">Reference proteome</keyword>
<evidence type="ECO:0000313" key="2">
    <source>
        <dbReference type="Proteomes" id="UP001501480"/>
    </source>
</evidence>
<protein>
    <submittedName>
        <fullName evidence="1">Cytidine deaminase</fullName>
    </submittedName>
</protein>
<dbReference type="Proteomes" id="UP001501480">
    <property type="component" value="Unassembled WGS sequence"/>
</dbReference>
<reference evidence="1 2" key="1">
    <citation type="journal article" date="2019" name="Int. J. Syst. Evol. Microbiol.">
        <title>The Global Catalogue of Microorganisms (GCM) 10K type strain sequencing project: providing services to taxonomists for standard genome sequencing and annotation.</title>
        <authorList>
            <consortium name="The Broad Institute Genomics Platform"/>
            <consortium name="The Broad Institute Genome Sequencing Center for Infectious Disease"/>
            <person name="Wu L."/>
            <person name="Ma J."/>
        </authorList>
    </citation>
    <scope>NUCLEOTIDE SEQUENCE [LARGE SCALE GENOMIC DNA]</scope>
    <source>
        <strain evidence="1 2">JCM 15749</strain>
    </source>
</reference>
<accession>A0ABN2VXH3</accession>
<dbReference type="SUPFAM" id="SSF53927">
    <property type="entry name" value="Cytidine deaminase-like"/>
    <property type="match status" value="1"/>
</dbReference>
<evidence type="ECO:0000313" key="1">
    <source>
        <dbReference type="EMBL" id="GAA2076439.1"/>
    </source>
</evidence>